<dbReference type="Gene3D" id="3.10.129.10">
    <property type="entry name" value="Hotdog Thioesterase"/>
    <property type="match status" value="2"/>
</dbReference>
<dbReference type="RefSeq" id="WP_263720563.1">
    <property type="nucleotide sequence ID" value="NZ_JAOWLA010000003.1"/>
</dbReference>
<proteinExistence type="predicted"/>
<protein>
    <submittedName>
        <fullName evidence="1">Acyl-CoA dehydrogenase</fullName>
    </submittedName>
</protein>
<dbReference type="InterPro" id="IPR029069">
    <property type="entry name" value="HotDog_dom_sf"/>
</dbReference>
<dbReference type="InterPro" id="IPR052741">
    <property type="entry name" value="Mitochondrial_HTD2"/>
</dbReference>
<dbReference type="PANTHER" id="PTHR28152:SF1">
    <property type="entry name" value="HYDROXYACYL-THIOESTER DEHYDRATASE TYPE 2, MITOCHONDRIAL"/>
    <property type="match status" value="1"/>
</dbReference>
<dbReference type="Proteomes" id="UP001652503">
    <property type="component" value="Unassembled WGS sequence"/>
</dbReference>
<sequence length="280" mass="31435">MSTQAAKRIPDDVRRLCESFIGRRREAEDTLAPEAAEKLAVLLGQDLAQEFLPPTWHWVYFNRPVALGDQGEDFHERLGLFLPPAPLPRRMWAAGDVTVLQALRIGLPARRVSTIRDVAFKDGTTGPLCFVTVFHQIEQEGAPCVEEIQTIVYRDRGGKEEALRAPGDPVPDGYFAHPESQLFFYSAVTHNGHRIHWDRDFCRDIEGYPDLVVHGPMMATELCDAMREGLGPLRFSYRAQAPVFATTPVRLQLGVPGPERHGQIERSDGVVSMKATLRRL</sequence>
<dbReference type="PANTHER" id="PTHR28152">
    <property type="entry name" value="HYDROXYACYL-THIOESTER DEHYDRATASE TYPE 2, MITOCHONDRIAL"/>
    <property type="match status" value="1"/>
</dbReference>
<comment type="caution">
    <text evidence="1">The sequence shown here is derived from an EMBL/GenBank/DDBJ whole genome shotgun (WGS) entry which is preliminary data.</text>
</comment>
<evidence type="ECO:0000313" key="2">
    <source>
        <dbReference type="Proteomes" id="UP001652503"/>
    </source>
</evidence>
<reference evidence="1 2" key="1">
    <citation type="submission" date="2022-10" db="EMBL/GenBank/DDBJ databases">
        <title>Defluviimonas sp. nov., isolated from ocean surface water.</title>
        <authorList>
            <person name="He W."/>
            <person name="Wang L."/>
            <person name="Zhang D.-F."/>
        </authorList>
    </citation>
    <scope>NUCLEOTIDE SEQUENCE [LARGE SCALE GENOMIC DNA]</scope>
    <source>
        <strain evidence="1 2">WL0075</strain>
    </source>
</reference>
<dbReference type="EMBL" id="JAOWLA010000003">
    <property type="protein sequence ID" value="MCV2864092.1"/>
    <property type="molecule type" value="Genomic_DNA"/>
</dbReference>
<evidence type="ECO:0000313" key="1">
    <source>
        <dbReference type="EMBL" id="MCV2864092.1"/>
    </source>
</evidence>
<gene>
    <name evidence="1" type="ORF">OE647_04970</name>
</gene>
<name>A0ABT2YYX2_9RHOB</name>
<accession>A0ABT2YYX2</accession>
<keyword evidence="2" id="KW-1185">Reference proteome</keyword>
<organism evidence="1 2">
    <name type="scientific">Albidovulum sediminicola</name>
    <dbReference type="NCBI Taxonomy" id="2984331"/>
    <lineage>
        <taxon>Bacteria</taxon>
        <taxon>Pseudomonadati</taxon>
        <taxon>Pseudomonadota</taxon>
        <taxon>Alphaproteobacteria</taxon>
        <taxon>Rhodobacterales</taxon>
        <taxon>Paracoccaceae</taxon>
        <taxon>Albidovulum</taxon>
    </lineage>
</organism>
<dbReference type="SUPFAM" id="SSF54637">
    <property type="entry name" value="Thioesterase/thiol ester dehydrase-isomerase"/>
    <property type="match status" value="1"/>
</dbReference>